<protein>
    <recommendedName>
        <fullName evidence="3">Carboxypeptidase regulatory-like domain-containing protein</fullName>
    </recommendedName>
</protein>
<evidence type="ECO:0008006" key="3">
    <source>
        <dbReference type="Google" id="ProtNLM"/>
    </source>
</evidence>
<keyword evidence="2" id="KW-1185">Reference proteome</keyword>
<organism evidence="1 2">
    <name type="scientific">Sediminibacterium ginsengisoli</name>
    <dbReference type="NCBI Taxonomy" id="413434"/>
    <lineage>
        <taxon>Bacteria</taxon>
        <taxon>Pseudomonadati</taxon>
        <taxon>Bacteroidota</taxon>
        <taxon>Chitinophagia</taxon>
        <taxon>Chitinophagales</taxon>
        <taxon>Chitinophagaceae</taxon>
        <taxon>Sediminibacterium</taxon>
    </lineage>
</organism>
<dbReference type="STRING" id="413434.SAMN04488132_10653"/>
<dbReference type="AlphaFoldDB" id="A0A1T4PKF9"/>
<evidence type="ECO:0000313" key="2">
    <source>
        <dbReference type="Proteomes" id="UP000190888"/>
    </source>
</evidence>
<accession>A0A1T4PKF9</accession>
<name>A0A1T4PKF9_9BACT</name>
<reference evidence="1 2" key="1">
    <citation type="submission" date="2017-02" db="EMBL/GenBank/DDBJ databases">
        <authorList>
            <person name="Peterson S.W."/>
        </authorList>
    </citation>
    <scope>NUCLEOTIDE SEQUENCE [LARGE SCALE GENOMIC DNA]</scope>
    <source>
        <strain evidence="1 2">DSM 22335</strain>
    </source>
</reference>
<gene>
    <name evidence="1" type="ORF">SAMN04488132_10653</name>
</gene>
<dbReference type="EMBL" id="FUWH01000006">
    <property type="protein sequence ID" value="SJZ91949.1"/>
    <property type="molecule type" value="Genomic_DNA"/>
</dbReference>
<dbReference type="Proteomes" id="UP000190888">
    <property type="component" value="Unassembled WGS sequence"/>
</dbReference>
<dbReference type="RefSeq" id="WP_078831634.1">
    <property type="nucleotide sequence ID" value="NZ_FUWH01000006.1"/>
</dbReference>
<evidence type="ECO:0000313" key="1">
    <source>
        <dbReference type="EMBL" id="SJZ91949.1"/>
    </source>
</evidence>
<dbReference type="OrthoDB" id="676304at2"/>
<sequence>MKKTLLTLVLAFLVMAGFLAFRAFKAGTVKGMITPVKAASVVWVLSTTDTLRGDIVNGGFEVGNVKPGMYKLVVEAVPPYKTAVKEGLMVQEGGVTDVGEIKLDQ</sequence>
<proteinExistence type="predicted"/>